<dbReference type="PIRSF" id="PIRSF018968">
    <property type="entry name" value="ABC_permease_BceB"/>
    <property type="match status" value="1"/>
</dbReference>
<evidence type="ECO:0000313" key="10">
    <source>
        <dbReference type="Proteomes" id="UP001196408"/>
    </source>
</evidence>
<dbReference type="Proteomes" id="UP001197492">
    <property type="component" value="Unassembled WGS sequence"/>
</dbReference>
<evidence type="ECO:0000313" key="11">
    <source>
        <dbReference type="Proteomes" id="UP001197492"/>
    </source>
</evidence>
<evidence type="ECO:0000256" key="2">
    <source>
        <dbReference type="ARBA" id="ARBA00022475"/>
    </source>
</evidence>
<feature type="transmembrane region" description="Helical" evidence="6">
    <location>
        <begin position="21"/>
        <end position="39"/>
    </location>
</feature>
<accession>A0AAW4MWL4</accession>
<dbReference type="RefSeq" id="WP_217747195.1">
    <property type="nucleotide sequence ID" value="NZ_JAHOEB010000013.1"/>
</dbReference>
<organism evidence="8 10">
    <name type="scientific">Catenibacterium mitsuokai</name>
    <dbReference type="NCBI Taxonomy" id="100886"/>
    <lineage>
        <taxon>Bacteria</taxon>
        <taxon>Bacillati</taxon>
        <taxon>Bacillota</taxon>
        <taxon>Erysipelotrichia</taxon>
        <taxon>Erysipelotrichales</taxon>
        <taxon>Coprobacillaceae</taxon>
        <taxon>Catenibacterium</taxon>
    </lineage>
</organism>
<keyword evidence="4 6" id="KW-1133">Transmembrane helix</keyword>
<keyword evidence="11" id="KW-1185">Reference proteome</keyword>
<keyword evidence="2 6" id="KW-1003">Cell membrane</keyword>
<dbReference type="InterPro" id="IPR003838">
    <property type="entry name" value="ABC3_permease_C"/>
</dbReference>
<dbReference type="PANTHER" id="PTHR46795">
    <property type="entry name" value="ABC TRANSPORTER PERMEASE-RELATED-RELATED"/>
    <property type="match status" value="1"/>
</dbReference>
<sequence length="662" mass="75299">MFYLKLALTNIKKNGKIYFPYLITSIFTVMMFYCVKFLGGDNGLRKDSESAAMMMSLGVYVVIIFSVIFLLYINSFLMKNRKKELGLYNILGMEKRHVMLIIFFETLIVYLISLGFGVLTGVLFSKLMMLILVKILAIHTSIVFSIDMNAILITTLLFSVIFFVSFMINAASIRFSNPIQLLKGGQVGEKEPKTKWLMTLIGVITLGAGYTIALSIEDPITALVLFFVAVVLVIIGTYALFTAGSIVILKILKKNKKYYYQTNHFISVSQMMYRMKQNAVGLASICILCTCILVMISSTYTLYSGVFDTVKKSVRADYSYKVGNMEKVNMDEEIINLEKDIKTSLASKNIGISQMASLKYCNVLASQNGTVFTAPGEGGNNKIITVLGMTLADYNRIYNHHVTLNDHEVLYNSNYHFNHDSMMLNNQLYSLKMVKNDPWFVKDDIANVDSDSITFVFKDDAALKQALTFEHRSSPSYVYEILVDYKGGYFNSKAEEVMRKTTKNFTLKVSEKNDGEISYSNMTRYDNYQLFSQMYGSLLFLGIFLGVLFMMAAVLIMYYKQLSEGYEDQKRYEILQNVGLSKEEVRQAVSSQVLIFFFLPLVVAVIHMSMAYNMILKMFKVMILNAPQTFITCTVVSVIVLTICYTIVYFCTSRTYYKIVKK</sequence>
<feature type="transmembrane region" description="Helical" evidence="6">
    <location>
        <begin position="196"/>
        <end position="216"/>
    </location>
</feature>
<feature type="transmembrane region" description="Helical" evidence="6">
    <location>
        <begin position="534"/>
        <end position="559"/>
    </location>
</feature>
<evidence type="ECO:0000256" key="4">
    <source>
        <dbReference type="ARBA" id="ARBA00022989"/>
    </source>
</evidence>
<evidence type="ECO:0000313" key="9">
    <source>
        <dbReference type="EMBL" id="MBV3392252.1"/>
    </source>
</evidence>
<keyword evidence="6" id="KW-0813">Transport</keyword>
<feature type="transmembrane region" description="Helical" evidence="6">
    <location>
        <begin position="279"/>
        <end position="303"/>
    </location>
</feature>
<dbReference type="GO" id="GO:0005886">
    <property type="term" value="C:plasma membrane"/>
    <property type="evidence" value="ECO:0007669"/>
    <property type="project" value="UniProtKB-SubCell"/>
</dbReference>
<feature type="transmembrane region" description="Helical" evidence="6">
    <location>
        <begin position="222"/>
        <end position="249"/>
    </location>
</feature>
<protein>
    <submittedName>
        <fullName evidence="8">ABC transporter permease</fullName>
    </submittedName>
</protein>
<proteinExistence type="inferred from homology"/>
<keyword evidence="5 6" id="KW-0472">Membrane</keyword>
<evidence type="ECO:0000256" key="5">
    <source>
        <dbReference type="ARBA" id="ARBA00023136"/>
    </source>
</evidence>
<dbReference type="PANTHER" id="PTHR46795:SF3">
    <property type="entry name" value="ABC TRANSPORTER PERMEASE"/>
    <property type="match status" value="1"/>
</dbReference>
<evidence type="ECO:0000256" key="6">
    <source>
        <dbReference type="PIRNR" id="PIRNR018968"/>
    </source>
</evidence>
<evidence type="ECO:0000259" key="7">
    <source>
        <dbReference type="Pfam" id="PF02687"/>
    </source>
</evidence>
<dbReference type="InterPro" id="IPR027022">
    <property type="entry name" value="ABC_permease_BceB-typ"/>
</dbReference>
<name>A0AAW4MWL4_9FIRM</name>
<reference evidence="8 11" key="1">
    <citation type="submission" date="2021-06" db="EMBL/GenBank/DDBJ databases">
        <title>Collection of gut derived symbiotic bacterial strains cultured from healthy donors.</title>
        <authorList>
            <person name="Lin H."/>
            <person name="Littmann E."/>
            <person name="Pamer E.G."/>
        </authorList>
    </citation>
    <scope>NUCLEOTIDE SEQUENCE</scope>
    <source>
        <strain evidence="9 11">MSK.21.70</strain>
        <strain evidence="8">MSK.21.82</strain>
    </source>
</reference>
<keyword evidence="3 6" id="KW-0812">Transmembrane</keyword>
<dbReference type="InterPro" id="IPR052536">
    <property type="entry name" value="ABC-4_Integral_Memb_Prot"/>
</dbReference>
<gene>
    <name evidence="8" type="ORF">KSV97_02920</name>
    <name evidence="9" type="ORF">KSW06_03100</name>
</gene>
<feature type="domain" description="ABC3 transporter permease C-terminal" evidence="7">
    <location>
        <begin position="59"/>
        <end position="178"/>
    </location>
</feature>
<evidence type="ECO:0000256" key="1">
    <source>
        <dbReference type="ARBA" id="ARBA00004651"/>
    </source>
</evidence>
<feature type="transmembrane region" description="Helical" evidence="6">
    <location>
        <begin position="593"/>
        <end position="616"/>
    </location>
</feature>
<feature type="transmembrane region" description="Helical" evidence="6">
    <location>
        <begin position="628"/>
        <end position="652"/>
    </location>
</feature>
<comment type="subcellular location">
    <subcellularLocation>
        <location evidence="1 6">Cell membrane</location>
        <topology evidence="1 6">Multi-pass membrane protein</topology>
    </subcellularLocation>
</comment>
<feature type="transmembrane region" description="Helical" evidence="6">
    <location>
        <begin position="150"/>
        <end position="175"/>
    </location>
</feature>
<evidence type="ECO:0000256" key="3">
    <source>
        <dbReference type="ARBA" id="ARBA00022692"/>
    </source>
</evidence>
<dbReference type="EMBL" id="JAHOEL010000013">
    <property type="protein sequence ID" value="MBV3392252.1"/>
    <property type="molecule type" value="Genomic_DNA"/>
</dbReference>
<comment type="similarity">
    <text evidence="6">Belongs to the ABC-4 integral membrane protein family.</text>
</comment>
<feature type="domain" description="ABC3 transporter permease C-terminal" evidence="7">
    <location>
        <begin position="543"/>
        <end position="655"/>
    </location>
</feature>
<dbReference type="AlphaFoldDB" id="A0AAW4MWL4"/>
<dbReference type="Pfam" id="PF02687">
    <property type="entry name" value="FtsX"/>
    <property type="match status" value="2"/>
</dbReference>
<dbReference type="Proteomes" id="UP001196408">
    <property type="component" value="Unassembled WGS sequence"/>
</dbReference>
<evidence type="ECO:0000313" key="8">
    <source>
        <dbReference type="EMBL" id="MBV3382194.1"/>
    </source>
</evidence>
<comment type="caution">
    <text evidence="8">The sequence shown here is derived from an EMBL/GenBank/DDBJ whole genome shotgun (WGS) entry which is preliminary data.</text>
</comment>
<dbReference type="EMBL" id="JAHOEF010000012">
    <property type="protein sequence ID" value="MBV3382194.1"/>
    <property type="molecule type" value="Genomic_DNA"/>
</dbReference>
<feature type="transmembrane region" description="Helical" evidence="6">
    <location>
        <begin position="51"/>
        <end position="77"/>
    </location>
</feature>
<feature type="transmembrane region" description="Helical" evidence="6">
    <location>
        <begin position="98"/>
        <end position="124"/>
    </location>
</feature>